<organism evidence="2 3">
    <name type="scientific">Novacetimonas pomaceti</name>
    <dbReference type="NCBI Taxonomy" id="2021998"/>
    <lineage>
        <taxon>Bacteria</taxon>
        <taxon>Pseudomonadati</taxon>
        <taxon>Pseudomonadota</taxon>
        <taxon>Alphaproteobacteria</taxon>
        <taxon>Acetobacterales</taxon>
        <taxon>Acetobacteraceae</taxon>
        <taxon>Novacetimonas</taxon>
    </lineage>
</organism>
<dbReference type="AlphaFoldDB" id="A0A318QSE0"/>
<dbReference type="EMBL" id="NOXG01000007">
    <property type="protein sequence ID" value="PYD75623.1"/>
    <property type="molecule type" value="Genomic_DNA"/>
</dbReference>
<accession>A0A318QSE0</accession>
<comment type="caution">
    <text evidence="2">The sequence shown here is derived from an EMBL/GenBank/DDBJ whole genome shotgun (WGS) entry which is preliminary data.</text>
</comment>
<protein>
    <recommendedName>
        <fullName evidence="4">Peptidase A2 domain-containing protein</fullName>
    </recommendedName>
</protein>
<name>A0A318QSE0_9PROT</name>
<evidence type="ECO:0000313" key="2">
    <source>
        <dbReference type="EMBL" id="PYD75623.1"/>
    </source>
</evidence>
<evidence type="ECO:0000313" key="3">
    <source>
        <dbReference type="Proteomes" id="UP000247609"/>
    </source>
</evidence>
<dbReference type="Pfam" id="PF13650">
    <property type="entry name" value="Asp_protease_2"/>
    <property type="match status" value="1"/>
</dbReference>
<evidence type="ECO:0000256" key="1">
    <source>
        <dbReference type="SAM" id="MobiDB-lite"/>
    </source>
</evidence>
<dbReference type="SUPFAM" id="SSF50630">
    <property type="entry name" value="Acid proteases"/>
    <property type="match status" value="1"/>
</dbReference>
<dbReference type="Gene3D" id="2.40.70.10">
    <property type="entry name" value="Acid Proteases"/>
    <property type="match status" value="2"/>
</dbReference>
<evidence type="ECO:0008006" key="4">
    <source>
        <dbReference type="Google" id="ProtNLM"/>
    </source>
</evidence>
<gene>
    <name evidence="2" type="ORF">CFR71_08670</name>
</gene>
<reference evidence="2 3" key="1">
    <citation type="submission" date="2017-07" db="EMBL/GenBank/DDBJ databases">
        <title>A draft genome sequence of Komagataeibacter sp. T5K1.</title>
        <authorList>
            <person name="Skraban J."/>
            <person name="Cleenwerck I."/>
            <person name="Vandamme P."/>
            <person name="Trcek J."/>
        </authorList>
    </citation>
    <scope>NUCLEOTIDE SEQUENCE [LARGE SCALE GENOMIC DNA]</scope>
    <source>
        <strain evidence="2 3">T5K1</strain>
    </source>
</reference>
<dbReference type="Proteomes" id="UP000247609">
    <property type="component" value="Unassembled WGS sequence"/>
</dbReference>
<sequence>MVAGAKTCPSPTARSIRASAARPATASATSMTEMAQAHGRGRPPASTEMAATPGNSTPASVVSASAKPAAITASRSRRAKRPRAIGSVIAQTLFLFYEKLLLRFGDYGMRSKCATRSAPRRRLAGGLAAVALLAGCASARPPHPRAVTDVAAVIDGAAAGDPAPLAGALVRVRGAQAALLRARLAALRLDRAGAERALGTYFAAHDTDPRRQAIAWATRGEAAFAAGDYAAAATAIEAWQRLPRAGWHAGEEASMAQTLTIARLLRAQPRQAVIGGTPGTVATSRDRVGLVRATVRINGVAQDAVLDTGANLPVVAASTAGRLGLRILDGGGSVASVTARQVTTRVAIADRLDIAGVTLAHVVFLVMDDSQLSFPVAGGYRIGAIIGFPVFRALGRVRFDNAGGFAAGRAAGPALDADNLRVSGNDLYVLARVGGFATALHLDTGAGRSGLTSRFAMLHPFVATFPTGSDTLMGAGGGAVARHTAIWRQVGITIGARSLTLPELPIATDAPKGQDEDRLGNIGQDVLGAFGSYTIDFDRMGFALGPPRG</sequence>
<feature type="region of interest" description="Disordered" evidence="1">
    <location>
        <begin position="1"/>
        <end position="77"/>
    </location>
</feature>
<feature type="compositionally biased region" description="Low complexity" evidence="1">
    <location>
        <begin position="56"/>
        <end position="74"/>
    </location>
</feature>
<dbReference type="InterPro" id="IPR021109">
    <property type="entry name" value="Peptidase_aspartic_dom_sf"/>
</dbReference>
<proteinExistence type="predicted"/>
<feature type="compositionally biased region" description="Low complexity" evidence="1">
    <location>
        <begin position="9"/>
        <end position="37"/>
    </location>
</feature>